<evidence type="ECO:0000313" key="2">
    <source>
        <dbReference type="Proteomes" id="UP000095280"/>
    </source>
</evidence>
<reference evidence="3" key="1">
    <citation type="submission" date="2016-11" db="UniProtKB">
        <authorList>
            <consortium name="WormBaseParasite"/>
        </authorList>
    </citation>
    <scope>IDENTIFICATION</scope>
</reference>
<dbReference type="GO" id="GO:0016020">
    <property type="term" value="C:membrane"/>
    <property type="evidence" value="ECO:0007669"/>
    <property type="project" value="GOC"/>
</dbReference>
<keyword evidence="2" id="KW-1185">Reference proteome</keyword>
<dbReference type="PANTHER" id="PTHR32385:SF23">
    <property type="entry name" value="NUCLEOTIDE-DIPHOSPHO-SUGAR TRANSFERASE"/>
    <property type="match status" value="1"/>
</dbReference>
<keyword evidence="1" id="KW-0808">Transferase</keyword>
<dbReference type="GO" id="GO:0051999">
    <property type="term" value="P:mannosyl-inositol phosphorylceramide biosynthetic process"/>
    <property type="evidence" value="ECO:0007669"/>
    <property type="project" value="TreeGrafter"/>
</dbReference>
<sequence length="720" mass="83200">MARVLFRSTYRFKVVALLTALLVVAILAYNRNTDEGPPELDFRDIAIPFEPRPVTPGAIPKIIHQTFTTRRVFTEYRKYIEHCLKLNPDWEYYLWTDKDIVAFINDNYPFFMRKFLIFKMHVQRADSIRYMVLHHYGGIYIDMDVECVKPFFPSLENLTAFVDQEAKEHAVILYGKDFSAMNSAMGSVPGHPFFLRLVFAMMEVDDKTGGAGPTTGPDLLTSQLQSWCTDNATRRHEVTLLNPPVFSPLIDDGLHHFRSKCRTLESSSPKSTDAAAKRLHDRRLQLCRRYAERNWKHDLTGPETVGRHLFLHLGYRWSKRRPNYFDIAEVTKDVKFYIEVSSAALSHSQPYSVFLSPTQPYSAQAQWNMNPGSLQSVCRFKFLAAFVALMAVAILAYSYMGKESHPKVDFSNIAIPPGPRPVTPGAIPKIIHQTFTTRRIFTEYRKHIEHCLKLNPDWEYYLWTDKDIVAFINDHYPFFMRKFLIFKMHVQRGDSIRYMVLHHYGGIYIDMDVECVKPFFPSLENLTAFVDQEAKEHAVILYGKDFSAMNSAMGSVPGHPFFLRLVFAMMEVDDKTGGAGPTTGPDLLTSQLQSWWTDNATSRHVVTLLDPPVFSPLIDDGLHHFRSKCRTLESSSPKSTDAAAKRLHDRRLQLCRRYAERNWKHDLTGPETVGRHLFLHLGYRWSKRRPNYFDIAEVTRDVKFYSQHKSSMSARKRCAS</sequence>
<dbReference type="WBParaSite" id="maker-uti_cns_0003537-snap-gene-0.4-mRNA-1">
    <property type="protein sequence ID" value="maker-uti_cns_0003537-snap-gene-0.4-mRNA-1"/>
    <property type="gene ID" value="maker-uti_cns_0003537-snap-gene-0.4"/>
</dbReference>
<dbReference type="AlphaFoldDB" id="A0A1I8GYL9"/>
<accession>A0A1I8GYL9</accession>
<protein>
    <submittedName>
        <fullName evidence="3">Glycosyltransferase family 32 protein</fullName>
    </submittedName>
</protein>
<dbReference type="GO" id="GO:0000030">
    <property type="term" value="F:mannosyltransferase activity"/>
    <property type="evidence" value="ECO:0007669"/>
    <property type="project" value="TreeGrafter"/>
</dbReference>
<dbReference type="Gene3D" id="3.90.550.20">
    <property type="match status" value="2"/>
</dbReference>
<organism evidence="2 3">
    <name type="scientific">Macrostomum lignano</name>
    <dbReference type="NCBI Taxonomy" id="282301"/>
    <lineage>
        <taxon>Eukaryota</taxon>
        <taxon>Metazoa</taxon>
        <taxon>Spiralia</taxon>
        <taxon>Lophotrochozoa</taxon>
        <taxon>Platyhelminthes</taxon>
        <taxon>Rhabditophora</taxon>
        <taxon>Macrostomorpha</taxon>
        <taxon>Macrostomida</taxon>
        <taxon>Macrostomidae</taxon>
        <taxon>Macrostomum</taxon>
    </lineage>
</organism>
<evidence type="ECO:0000313" key="3">
    <source>
        <dbReference type="WBParaSite" id="maker-uti_cns_0003537-snap-gene-0.4-mRNA-1"/>
    </source>
</evidence>
<dbReference type="InterPro" id="IPR007577">
    <property type="entry name" value="GlycoTrfase_DXD_sugar-bd_CS"/>
</dbReference>
<dbReference type="PANTHER" id="PTHR32385">
    <property type="entry name" value="MANNOSYL PHOSPHORYLINOSITOL CERAMIDE SYNTHASE"/>
    <property type="match status" value="1"/>
</dbReference>
<name>A0A1I8GYL9_9PLAT</name>
<dbReference type="Pfam" id="PF04488">
    <property type="entry name" value="Gly_transf_sug"/>
    <property type="match status" value="2"/>
</dbReference>
<dbReference type="InterPro" id="IPR029044">
    <property type="entry name" value="Nucleotide-diphossugar_trans"/>
</dbReference>
<dbReference type="InterPro" id="IPR051706">
    <property type="entry name" value="Glycosyltransferase_domain"/>
</dbReference>
<dbReference type="SUPFAM" id="SSF53448">
    <property type="entry name" value="Nucleotide-diphospho-sugar transferases"/>
    <property type="match status" value="2"/>
</dbReference>
<dbReference type="Proteomes" id="UP000095280">
    <property type="component" value="Unplaced"/>
</dbReference>
<proteinExistence type="predicted"/>
<evidence type="ECO:0000256" key="1">
    <source>
        <dbReference type="ARBA" id="ARBA00022679"/>
    </source>
</evidence>